<keyword evidence="12 16" id="KW-0238">DNA-binding</keyword>
<dbReference type="CDD" id="cd06140">
    <property type="entry name" value="DNA_polA_I_Bacillus_like_exo"/>
    <property type="match status" value="1"/>
</dbReference>
<dbReference type="AlphaFoldDB" id="A0A926HJN2"/>
<comment type="caution">
    <text evidence="19">The sequence shown here is derived from an EMBL/GenBank/DDBJ whole genome shotgun (WGS) entry which is preliminary data.</text>
</comment>
<evidence type="ECO:0000256" key="5">
    <source>
        <dbReference type="ARBA" id="ARBA00022695"/>
    </source>
</evidence>
<feature type="domain" description="5'-3' exonuclease" evidence="17">
    <location>
        <begin position="1"/>
        <end position="262"/>
    </location>
</feature>
<dbReference type="InterPro" id="IPR029060">
    <property type="entry name" value="PIN-like_dom_sf"/>
</dbReference>
<evidence type="ECO:0000256" key="2">
    <source>
        <dbReference type="ARBA" id="ARBA00012417"/>
    </source>
</evidence>
<dbReference type="FunFam" id="1.10.150.20:FF:000003">
    <property type="entry name" value="DNA polymerase I"/>
    <property type="match status" value="1"/>
</dbReference>
<dbReference type="EMBL" id="JACRSO010000006">
    <property type="protein sequence ID" value="MBC8530072.1"/>
    <property type="molecule type" value="Genomic_DNA"/>
</dbReference>
<evidence type="ECO:0000256" key="3">
    <source>
        <dbReference type="ARBA" id="ARBA00020311"/>
    </source>
</evidence>
<dbReference type="Gene3D" id="1.20.1060.10">
    <property type="entry name" value="Taq DNA Polymerase, Chain T, domain 4"/>
    <property type="match status" value="1"/>
</dbReference>
<keyword evidence="11 16" id="KW-0239">DNA-directed DNA polymerase</keyword>
<dbReference type="PROSITE" id="PS00447">
    <property type="entry name" value="DNA_POLYMERASE_A"/>
    <property type="match status" value="1"/>
</dbReference>
<evidence type="ECO:0000313" key="19">
    <source>
        <dbReference type="EMBL" id="MBC8530072.1"/>
    </source>
</evidence>
<evidence type="ECO:0000259" key="17">
    <source>
        <dbReference type="SMART" id="SM00475"/>
    </source>
</evidence>
<evidence type="ECO:0000256" key="15">
    <source>
        <dbReference type="NCBIfam" id="TIGR00593"/>
    </source>
</evidence>
<dbReference type="PANTHER" id="PTHR10133:SF27">
    <property type="entry name" value="DNA POLYMERASE NU"/>
    <property type="match status" value="1"/>
</dbReference>
<comment type="function">
    <text evidence="16">In addition to polymerase activity, this DNA polymerase exhibits 5'-3' exonuclease activity.</text>
</comment>
<dbReference type="NCBIfam" id="NF004397">
    <property type="entry name" value="PRK05755.1"/>
    <property type="match status" value="1"/>
</dbReference>
<dbReference type="InterPro" id="IPR043502">
    <property type="entry name" value="DNA/RNA_pol_sf"/>
</dbReference>
<dbReference type="InterPro" id="IPR019760">
    <property type="entry name" value="DNA-dir_DNA_pol_A_CS"/>
</dbReference>
<dbReference type="GO" id="GO:0006302">
    <property type="term" value="P:double-strand break repair"/>
    <property type="evidence" value="ECO:0007669"/>
    <property type="project" value="TreeGrafter"/>
</dbReference>
<dbReference type="CDD" id="cd08637">
    <property type="entry name" value="DNA_pol_A_pol_I_C"/>
    <property type="match status" value="1"/>
</dbReference>
<sequence>MAETLVVIDGYSLMHRAFYALPILSNKNGIYTNAVYGFCSMLFKIVADYAPSYLAVAFDHKGPTFRHNTFEAYKAGRKATPEELRPQFDLLREVLEAMEIPCYELAGYEADDIMGTFSRLAEEKMVPCLLVTGDRDAWQLIGNMTRVLFTRKGISQVECLDTAGLVGLAGVTPDQVPDLKGLMGDASDNIPGLPGVGEKTALKLLGQFGTLENVLENPDQVSGKKLQATIKEFGDQARMSKQLATIDREVPLHLDFAACLLQWPPPQKALDKFESLEMRSLLGRLPQAQTNGGDKAPVAEIQRQRLTTLEALADCVASLKDPVALTLTPDALTLADSTEREYTVALKQSLLDEAEALDVQAAVQAIQGFLEDDKRPKVLHEAKKLYHLLLTMGVTLRGIAYDTAISAYLLNATAASYPLNQLLEEAGLGSEQQGAAMLMRLKSVQSDEMAKLQLQKLFDTVEMPLVDVLIEMETQGFKIDSEALRTTGERFADRLALLADEIYTHAQGKFNINSTKQLGEVLFEKLSLPHGRKTKTGYSTDNEVLEGLRGMHPIIEQVIEYRQLMKLKSTYIDGMLAVIDRRDQKIHTSFQQTVTATGRISSTEPNLQNIPVRTDMGRELRRFFVASAPERVLVDADYSQIELRVLAHMSGDATLIDAFQKGQDIHTRTAAEMWGVPMDAVTGQMRSNAKAINFGIVYGISDFGLARNTGISRTQAAQFIEKYFETYPGVKAYMDEAVANAKDAGYVTTLLGRRRPLPELHAKNYNQRAFGERVAMNAPIQGTAADIIKLAMIAVNSALRKADMDAHLILQVHDELIVDAAAQLQDTVAALMRREMEQVLALKVPLAVDVHAGYTWYDAK</sequence>
<dbReference type="InterPro" id="IPR054690">
    <property type="entry name" value="DNA_polI_exonuclease"/>
</dbReference>
<dbReference type="SMART" id="SM00475">
    <property type="entry name" value="53EXOc"/>
    <property type="match status" value="1"/>
</dbReference>
<keyword evidence="9 16" id="KW-0378">Hydrolase</keyword>
<dbReference type="SUPFAM" id="SSF88723">
    <property type="entry name" value="PIN domain-like"/>
    <property type="match status" value="1"/>
</dbReference>
<evidence type="ECO:0000256" key="6">
    <source>
        <dbReference type="ARBA" id="ARBA00022705"/>
    </source>
</evidence>
<dbReference type="SMART" id="SM00482">
    <property type="entry name" value="POLAc"/>
    <property type="match status" value="1"/>
</dbReference>
<dbReference type="InterPro" id="IPR002421">
    <property type="entry name" value="5-3_exonuclease"/>
</dbReference>
<dbReference type="NCBIfam" id="TIGR00593">
    <property type="entry name" value="pola"/>
    <property type="match status" value="1"/>
</dbReference>
<dbReference type="InterPro" id="IPR002298">
    <property type="entry name" value="DNA_polymerase_A"/>
</dbReference>
<dbReference type="Gene3D" id="3.40.50.1010">
    <property type="entry name" value="5'-nuclease"/>
    <property type="match status" value="1"/>
</dbReference>
<dbReference type="Gene3D" id="3.30.70.370">
    <property type="match status" value="1"/>
</dbReference>
<evidence type="ECO:0000256" key="10">
    <source>
        <dbReference type="ARBA" id="ARBA00022839"/>
    </source>
</evidence>
<keyword evidence="5 16" id="KW-0548">Nucleotidyltransferase</keyword>
<keyword evidence="20" id="KW-1185">Reference proteome</keyword>
<dbReference type="SMART" id="SM00279">
    <property type="entry name" value="HhH2"/>
    <property type="match status" value="1"/>
</dbReference>
<keyword evidence="7" id="KW-0540">Nuclease</keyword>
<evidence type="ECO:0000256" key="9">
    <source>
        <dbReference type="ARBA" id="ARBA00022801"/>
    </source>
</evidence>
<evidence type="ECO:0000256" key="8">
    <source>
        <dbReference type="ARBA" id="ARBA00022763"/>
    </source>
</evidence>
<dbReference type="Pfam" id="PF22619">
    <property type="entry name" value="DNA_polI_exo1"/>
    <property type="match status" value="1"/>
</dbReference>
<dbReference type="GO" id="GO:0006261">
    <property type="term" value="P:DNA-templated DNA replication"/>
    <property type="evidence" value="ECO:0007669"/>
    <property type="project" value="UniProtKB-UniRule"/>
</dbReference>
<dbReference type="InterPro" id="IPR001098">
    <property type="entry name" value="DNA-dir_DNA_pol_A_palm_dom"/>
</dbReference>
<dbReference type="GO" id="GO:0003677">
    <property type="term" value="F:DNA binding"/>
    <property type="evidence" value="ECO:0007669"/>
    <property type="project" value="UniProtKB-UniRule"/>
</dbReference>
<evidence type="ECO:0000256" key="11">
    <source>
        <dbReference type="ARBA" id="ARBA00022932"/>
    </source>
</evidence>
<protein>
    <recommendedName>
        <fullName evidence="3 15">DNA polymerase I</fullName>
        <ecNumber evidence="2 15">2.7.7.7</ecNumber>
    </recommendedName>
</protein>
<dbReference type="FunFam" id="1.10.150.20:FF:000002">
    <property type="entry name" value="DNA polymerase I"/>
    <property type="match status" value="1"/>
</dbReference>
<evidence type="ECO:0000256" key="14">
    <source>
        <dbReference type="ARBA" id="ARBA00049244"/>
    </source>
</evidence>
<dbReference type="PRINTS" id="PR00868">
    <property type="entry name" value="DNAPOLI"/>
</dbReference>
<dbReference type="RefSeq" id="WP_249285828.1">
    <property type="nucleotide sequence ID" value="NZ_JACRSO010000006.1"/>
</dbReference>
<comment type="subunit">
    <text evidence="16">Single-chain monomer with multiple functions.</text>
</comment>
<dbReference type="InterPro" id="IPR020046">
    <property type="entry name" value="5-3_exonucl_a-hlix_arch_N"/>
</dbReference>
<keyword evidence="8 16" id="KW-0227">DNA damage</keyword>
<dbReference type="PANTHER" id="PTHR10133">
    <property type="entry name" value="DNA POLYMERASE I"/>
    <property type="match status" value="1"/>
</dbReference>
<keyword evidence="10 16" id="KW-0269">Exonuclease</keyword>
<dbReference type="FunFam" id="1.20.1060.10:FF:000001">
    <property type="entry name" value="DNA polymerase I"/>
    <property type="match status" value="1"/>
</dbReference>
<proteinExistence type="inferred from homology"/>
<evidence type="ECO:0000256" key="4">
    <source>
        <dbReference type="ARBA" id="ARBA00022679"/>
    </source>
</evidence>
<dbReference type="InterPro" id="IPR020045">
    <property type="entry name" value="DNA_polI_H3TH"/>
</dbReference>
<dbReference type="InterPro" id="IPR018320">
    <property type="entry name" value="DNA_polymerase_1"/>
</dbReference>
<gene>
    <name evidence="16 19" type="primary">polA</name>
    <name evidence="19" type="ORF">H8699_11585</name>
</gene>
<feature type="domain" description="DNA-directed DNA polymerase family A palm" evidence="18">
    <location>
        <begin position="617"/>
        <end position="824"/>
    </location>
</feature>
<dbReference type="SUPFAM" id="SSF56672">
    <property type="entry name" value="DNA/RNA polymerases"/>
    <property type="match status" value="1"/>
</dbReference>
<evidence type="ECO:0000259" key="18">
    <source>
        <dbReference type="SMART" id="SM00482"/>
    </source>
</evidence>
<evidence type="ECO:0000313" key="20">
    <source>
        <dbReference type="Proteomes" id="UP000654279"/>
    </source>
</evidence>
<keyword evidence="6 16" id="KW-0235">DNA replication</keyword>
<dbReference type="CDD" id="cd09898">
    <property type="entry name" value="H3TH_53EXO"/>
    <property type="match status" value="1"/>
</dbReference>
<organism evidence="19 20">
    <name type="scientific">Luoshenia tenuis</name>
    <dbReference type="NCBI Taxonomy" id="2763654"/>
    <lineage>
        <taxon>Bacteria</taxon>
        <taxon>Bacillati</taxon>
        <taxon>Bacillota</taxon>
        <taxon>Clostridia</taxon>
        <taxon>Christensenellales</taxon>
        <taxon>Christensenellaceae</taxon>
        <taxon>Luoshenia</taxon>
    </lineage>
</organism>
<evidence type="ECO:0000256" key="16">
    <source>
        <dbReference type="RuleBase" id="RU004460"/>
    </source>
</evidence>
<reference evidence="19" key="1">
    <citation type="submission" date="2020-08" db="EMBL/GenBank/DDBJ databases">
        <title>Genome public.</title>
        <authorList>
            <person name="Liu C."/>
            <person name="Sun Q."/>
        </authorList>
    </citation>
    <scope>NUCLEOTIDE SEQUENCE</scope>
    <source>
        <strain evidence="19">NSJ-44</strain>
    </source>
</reference>
<dbReference type="GO" id="GO:0008409">
    <property type="term" value="F:5'-3' exonuclease activity"/>
    <property type="evidence" value="ECO:0007669"/>
    <property type="project" value="UniProtKB-UniRule"/>
</dbReference>
<dbReference type="Gene3D" id="1.10.150.20">
    <property type="entry name" value="5' to 3' exonuclease, C-terminal subdomain"/>
    <property type="match status" value="2"/>
</dbReference>
<name>A0A926HJN2_9FIRM</name>
<evidence type="ECO:0000256" key="1">
    <source>
        <dbReference type="ARBA" id="ARBA00007705"/>
    </source>
</evidence>
<dbReference type="Pfam" id="PF01367">
    <property type="entry name" value="5_3_exonuc"/>
    <property type="match status" value="1"/>
</dbReference>
<comment type="catalytic activity">
    <reaction evidence="14 16">
        <text>DNA(n) + a 2'-deoxyribonucleoside 5'-triphosphate = DNA(n+1) + diphosphate</text>
        <dbReference type="Rhea" id="RHEA:22508"/>
        <dbReference type="Rhea" id="RHEA-COMP:17339"/>
        <dbReference type="Rhea" id="RHEA-COMP:17340"/>
        <dbReference type="ChEBI" id="CHEBI:33019"/>
        <dbReference type="ChEBI" id="CHEBI:61560"/>
        <dbReference type="ChEBI" id="CHEBI:173112"/>
        <dbReference type="EC" id="2.7.7.7"/>
    </reaction>
</comment>
<dbReference type="CDD" id="cd09859">
    <property type="entry name" value="PIN_53EXO"/>
    <property type="match status" value="1"/>
</dbReference>
<dbReference type="EC" id="2.7.7.7" evidence="2 15"/>
<dbReference type="Gene3D" id="3.30.420.10">
    <property type="entry name" value="Ribonuclease H-like superfamily/Ribonuclease H"/>
    <property type="match status" value="1"/>
</dbReference>
<dbReference type="GO" id="GO:0003887">
    <property type="term" value="F:DNA-directed DNA polymerase activity"/>
    <property type="evidence" value="ECO:0007669"/>
    <property type="project" value="UniProtKB-UniRule"/>
</dbReference>
<dbReference type="InterPro" id="IPR012337">
    <property type="entry name" value="RNaseH-like_sf"/>
</dbReference>
<keyword evidence="13 16" id="KW-0234">DNA repair</keyword>
<dbReference type="SUPFAM" id="SSF47807">
    <property type="entry name" value="5' to 3' exonuclease, C-terminal subdomain"/>
    <property type="match status" value="1"/>
</dbReference>
<evidence type="ECO:0000256" key="12">
    <source>
        <dbReference type="ARBA" id="ARBA00023125"/>
    </source>
</evidence>
<comment type="similarity">
    <text evidence="1 16">Belongs to the DNA polymerase type-A family.</text>
</comment>
<dbReference type="InterPro" id="IPR036279">
    <property type="entry name" value="5-3_exonuclease_C_sf"/>
</dbReference>
<dbReference type="Pfam" id="PF02739">
    <property type="entry name" value="5_3_exonuc_N"/>
    <property type="match status" value="1"/>
</dbReference>
<dbReference type="InterPro" id="IPR008918">
    <property type="entry name" value="HhH2"/>
</dbReference>
<dbReference type="SUPFAM" id="SSF53098">
    <property type="entry name" value="Ribonuclease H-like"/>
    <property type="match status" value="1"/>
</dbReference>
<accession>A0A926HJN2</accession>
<evidence type="ECO:0000256" key="13">
    <source>
        <dbReference type="ARBA" id="ARBA00023204"/>
    </source>
</evidence>
<dbReference type="Pfam" id="PF00476">
    <property type="entry name" value="DNA_pol_A"/>
    <property type="match status" value="1"/>
</dbReference>
<dbReference type="FunFam" id="3.40.50.1010:FF:000001">
    <property type="entry name" value="DNA polymerase I"/>
    <property type="match status" value="1"/>
</dbReference>
<keyword evidence="4 16" id="KW-0808">Transferase</keyword>
<evidence type="ECO:0000256" key="7">
    <source>
        <dbReference type="ARBA" id="ARBA00022722"/>
    </source>
</evidence>
<dbReference type="Proteomes" id="UP000654279">
    <property type="component" value="Unassembled WGS sequence"/>
</dbReference>
<dbReference type="InterPro" id="IPR036397">
    <property type="entry name" value="RNaseH_sf"/>
</dbReference>